<dbReference type="Pfam" id="PF07969">
    <property type="entry name" value="Amidohydro_3"/>
    <property type="match status" value="1"/>
</dbReference>
<sequence>MRRLPRPPGAGPRERDPTGATTGPPFLPDEVLPFSAALWLYTIGGAYAAGKEMSLGSLSRGYRADFVVLDRVVWDDPSGVALLNATVLSTFVNGRKCWHSSQLSYLGGGVTTDPTSAGANGPRRRPATVGAFGCPCCRIARSRSRRSAAAAAQGLNVGLSTSMMMMRGETDYVDTDDVVTWMQLRPTAGSAADNIEHQGTSFLSPSSHSPPDMKRGTQQRSAE</sequence>
<feature type="region of interest" description="Disordered" evidence="1">
    <location>
        <begin position="1"/>
        <end position="25"/>
    </location>
</feature>
<reference evidence="3" key="1">
    <citation type="submission" date="2021-01" db="EMBL/GenBank/DDBJ databases">
        <authorList>
            <person name="Corre E."/>
            <person name="Pelletier E."/>
            <person name="Niang G."/>
            <person name="Scheremetjew M."/>
            <person name="Finn R."/>
            <person name="Kale V."/>
            <person name="Holt S."/>
            <person name="Cochrane G."/>
            <person name="Meng A."/>
            <person name="Brown T."/>
            <person name="Cohen L."/>
        </authorList>
    </citation>
    <scope>NUCLEOTIDE SEQUENCE</scope>
    <source>
        <strain evidence="3">CCMP1243</strain>
    </source>
</reference>
<name>A0A7S2WU53_9STRA</name>
<feature type="compositionally biased region" description="Polar residues" evidence="1">
    <location>
        <begin position="197"/>
        <end position="209"/>
    </location>
</feature>
<protein>
    <recommendedName>
        <fullName evidence="2">Amidohydrolase 3 domain-containing protein</fullName>
    </recommendedName>
</protein>
<organism evidence="3">
    <name type="scientific">Rhizochromulina marina</name>
    <dbReference type="NCBI Taxonomy" id="1034831"/>
    <lineage>
        <taxon>Eukaryota</taxon>
        <taxon>Sar</taxon>
        <taxon>Stramenopiles</taxon>
        <taxon>Ochrophyta</taxon>
        <taxon>Dictyochophyceae</taxon>
        <taxon>Rhizochromulinales</taxon>
        <taxon>Rhizochromulina</taxon>
    </lineage>
</organism>
<feature type="compositionally biased region" description="Pro residues" evidence="1">
    <location>
        <begin position="1"/>
        <end position="10"/>
    </location>
</feature>
<evidence type="ECO:0000259" key="2">
    <source>
        <dbReference type="Pfam" id="PF07969"/>
    </source>
</evidence>
<dbReference type="AlphaFoldDB" id="A0A7S2WU53"/>
<proteinExistence type="predicted"/>
<dbReference type="EMBL" id="HBHJ01028540">
    <property type="protein sequence ID" value="CAD9707909.1"/>
    <property type="molecule type" value="Transcribed_RNA"/>
</dbReference>
<evidence type="ECO:0000313" key="3">
    <source>
        <dbReference type="EMBL" id="CAD9707909.1"/>
    </source>
</evidence>
<feature type="region of interest" description="Disordered" evidence="1">
    <location>
        <begin position="190"/>
        <end position="223"/>
    </location>
</feature>
<evidence type="ECO:0000256" key="1">
    <source>
        <dbReference type="SAM" id="MobiDB-lite"/>
    </source>
</evidence>
<dbReference type="Gene3D" id="3.20.20.140">
    <property type="entry name" value="Metal-dependent hydrolases"/>
    <property type="match status" value="1"/>
</dbReference>
<dbReference type="InterPro" id="IPR013108">
    <property type="entry name" value="Amidohydro_3"/>
</dbReference>
<dbReference type="PANTHER" id="PTHR22642">
    <property type="entry name" value="IMIDAZOLONEPROPIONASE"/>
    <property type="match status" value="1"/>
</dbReference>
<accession>A0A7S2WU53</accession>
<dbReference type="PANTHER" id="PTHR22642:SF2">
    <property type="entry name" value="PROTEIN LONG AFTER FAR-RED 3"/>
    <property type="match status" value="1"/>
</dbReference>
<feature type="domain" description="Amidohydrolase 3" evidence="2">
    <location>
        <begin position="27"/>
        <end position="94"/>
    </location>
</feature>
<gene>
    <name evidence="3" type="ORF">RMAR1173_LOCUS18900</name>
</gene>